<evidence type="ECO:0000259" key="5">
    <source>
        <dbReference type="PROSITE" id="PS50931"/>
    </source>
</evidence>
<dbReference type="Gene3D" id="3.40.190.290">
    <property type="match status" value="1"/>
</dbReference>
<dbReference type="AlphaFoldDB" id="A0A3M8AKE3"/>
<dbReference type="CDD" id="cd00090">
    <property type="entry name" value="HTH_ARSR"/>
    <property type="match status" value="1"/>
</dbReference>
<keyword evidence="4" id="KW-0804">Transcription</keyword>
<sequence length="296" mass="33298">MEFRQLQYFLMLCNELHFSEAAYKLGISQPTLSQQIRVLEDEVGVPLFDRIEKKTVKTEAGAILEHHALQIVQHLENARTAIADLTHMHAGHLRVAVLPSDLDYRLTSLLIDFHKQFPQTKVQVFPSIDIVNQVLNIEVDLGVGLAMPAMPADERLTRISFYTETYSLYVHRDHPLSGRESVSCDDLRGLAFVMYPQGFYGRDLIDRLSKERGLVIETIMETGSATSLLQLVGAGIGATIQPSRLIESFQSLGIRAVAIDDSPIREMVIMYRNDKYISVAAKAFINKLETSFQTSC</sequence>
<evidence type="ECO:0000256" key="4">
    <source>
        <dbReference type="ARBA" id="ARBA00023163"/>
    </source>
</evidence>
<dbReference type="InterPro" id="IPR011991">
    <property type="entry name" value="ArsR-like_HTH"/>
</dbReference>
<evidence type="ECO:0000256" key="2">
    <source>
        <dbReference type="ARBA" id="ARBA00023015"/>
    </source>
</evidence>
<keyword evidence="9" id="KW-1185">Reference proteome</keyword>
<dbReference type="SUPFAM" id="SSF53850">
    <property type="entry name" value="Periplasmic binding protein-like II"/>
    <property type="match status" value="1"/>
</dbReference>
<dbReference type="InterPro" id="IPR036388">
    <property type="entry name" value="WH-like_DNA-bd_sf"/>
</dbReference>
<dbReference type="EMBL" id="BJOD01000054">
    <property type="protein sequence ID" value="GED27942.1"/>
    <property type="molecule type" value="Genomic_DNA"/>
</dbReference>
<dbReference type="GeneID" id="82812759"/>
<dbReference type="GO" id="GO:0003677">
    <property type="term" value="F:DNA binding"/>
    <property type="evidence" value="ECO:0007669"/>
    <property type="project" value="UniProtKB-KW"/>
</dbReference>
<dbReference type="PRINTS" id="PR00039">
    <property type="entry name" value="HTHLYSR"/>
</dbReference>
<dbReference type="Pfam" id="PF03466">
    <property type="entry name" value="LysR_substrate"/>
    <property type="match status" value="1"/>
</dbReference>
<gene>
    <name evidence="6" type="ORF">BAG01nite_40440</name>
    <name evidence="7" type="ORF">EB820_19720</name>
</gene>
<dbReference type="PANTHER" id="PTHR30419">
    <property type="entry name" value="HTH-TYPE TRANSCRIPTIONAL REGULATOR YBHD"/>
    <property type="match status" value="1"/>
</dbReference>
<comment type="caution">
    <text evidence="7">The sequence shown here is derived from an EMBL/GenBank/DDBJ whole genome shotgun (WGS) entry which is preliminary data.</text>
</comment>
<evidence type="ECO:0000256" key="1">
    <source>
        <dbReference type="ARBA" id="ARBA00009437"/>
    </source>
</evidence>
<comment type="similarity">
    <text evidence="1">Belongs to the LysR transcriptional regulatory family.</text>
</comment>
<evidence type="ECO:0000313" key="6">
    <source>
        <dbReference type="EMBL" id="GED27942.1"/>
    </source>
</evidence>
<evidence type="ECO:0000256" key="3">
    <source>
        <dbReference type="ARBA" id="ARBA00023125"/>
    </source>
</evidence>
<dbReference type="GO" id="GO:0003700">
    <property type="term" value="F:DNA-binding transcription factor activity"/>
    <property type="evidence" value="ECO:0007669"/>
    <property type="project" value="InterPro"/>
</dbReference>
<evidence type="ECO:0000313" key="8">
    <source>
        <dbReference type="Proteomes" id="UP000276178"/>
    </source>
</evidence>
<keyword evidence="2" id="KW-0805">Transcription regulation</keyword>
<dbReference type="EMBL" id="RHHN01000063">
    <property type="protein sequence ID" value="RNB51651.1"/>
    <property type="molecule type" value="Genomic_DNA"/>
</dbReference>
<dbReference type="Gene3D" id="1.10.10.10">
    <property type="entry name" value="Winged helix-like DNA-binding domain superfamily/Winged helix DNA-binding domain"/>
    <property type="match status" value="1"/>
</dbReference>
<evidence type="ECO:0000313" key="9">
    <source>
        <dbReference type="Proteomes" id="UP000317180"/>
    </source>
</evidence>
<proteinExistence type="inferred from homology"/>
<dbReference type="RefSeq" id="WP_122953263.1">
    <property type="nucleotide sequence ID" value="NZ_BJOD01000054.1"/>
</dbReference>
<dbReference type="GO" id="GO:0005829">
    <property type="term" value="C:cytosol"/>
    <property type="evidence" value="ECO:0007669"/>
    <property type="project" value="TreeGrafter"/>
</dbReference>
<dbReference type="Proteomes" id="UP000276178">
    <property type="component" value="Unassembled WGS sequence"/>
</dbReference>
<dbReference type="InterPro" id="IPR050950">
    <property type="entry name" value="HTH-type_LysR_regulators"/>
</dbReference>
<reference evidence="7 8" key="1">
    <citation type="submission" date="2018-10" db="EMBL/GenBank/DDBJ databases">
        <title>Phylogenomics of Brevibacillus.</title>
        <authorList>
            <person name="Dunlap C."/>
        </authorList>
    </citation>
    <scope>NUCLEOTIDE SEQUENCE [LARGE SCALE GENOMIC DNA]</scope>
    <source>
        <strain evidence="7 8">NRRL NRS 1219</strain>
    </source>
</reference>
<dbReference type="InterPro" id="IPR005119">
    <property type="entry name" value="LysR_subst-bd"/>
</dbReference>
<dbReference type="Pfam" id="PF00126">
    <property type="entry name" value="HTH_1"/>
    <property type="match status" value="1"/>
</dbReference>
<name>A0A3M8AKE3_9BACL</name>
<dbReference type="PROSITE" id="PS50931">
    <property type="entry name" value="HTH_LYSR"/>
    <property type="match status" value="1"/>
</dbReference>
<dbReference type="InterPro" id="IPR000847">
    <property type="entry name" value="LysR_HTH_N"/>
</dbReference>
<accession>A0A3M8AKE3</accession>
<reference evidence="6 9" key="2">
    <citation type="submission" date="2019-06" db="EMBL/GenBank/DDBJ databases">
        <title>Whole genome shotgun sequence of Brevibacillus agri NBRC 15538.</title>
        <authorList>
            <person name="Hosoyama A."/>
            <person name="Uohara A."/>
            <person name="Ohji S."/>
            <person name="Ichikawa N."/>
        </authorList>
    </citation>
    <scope>NUCLEOTIDE SEQUENCE [LARGE SCALE GENOMIC DNA]</scope>
    <source>
        <strain evidence="6 9">NBRC 15538</strain>
    </source>
</reference>
<dbReference type="OrthoDB" id="9803735at2"/>
<dbReference type="FunFam" id="1.10.10.10:FF:000001">
    <property type="entry name" value="LysR family transcriptional regulator"/>
    <property type="match status" value="1"/>
</dbReference>
<organism evidence="7 8">
    <name type="scientific">Brevibacillus agri</name>
    <dbReference type="NCBI Taxonomy" id="51101"/>
    <lineage>
        <taxon>Bacteria</taxon>
        <taxon>Bacillati</taxon>
        <taxon>Bacillota</taxon>
        <taxon>Bacilli</taxon>
        <taxon>Bacillales</taxon>
        <taxon>Paenibacillaceae</taxon>
        <taxon>Brevibacillus</taxon>
    </lineage>
</organism>
<dbReference type="InterPro" id="IPR036390">
    <property type="entry name" value="WH_DNA-bd_sf"/>
</dbReference>
<feature type="domain" description="HTH lysR-type" evidence="5">
    <location>
        <begin position="1"/>
        <end position="58"/>
    </location>
</feature>
<evidence type="ECO:0000313" key="7">
    <source>
        <dbReference type="EMBL" id="RNB51651.1"/>
    </source>
</evidence>
<keyword evidence="3" id="KW-0238">DNA-binding</keyword>
<dbReference type="SUPFAM" id="SSF46785">
    <property type="entry name" value="Winged helix' DNA-binding domain"/>
    <property type="match status" value="1"/>
</dbReference>
<dbReference type="CDD" id="cd05466">
    <property type="entry name" value="PBP2_LTTR_substrate"/>
    <property type="match status" value="1"/>
</dbReference>
<dbReference type="Proteomes" id="UP000317180">
    <property type="component" value="Unassembled WGS sequence"/>
</dbReference>
<protein>
    <submittedName>
        <fullName evidence="7">LysR family transcriptional regulator</fullName>
    </submittedName>
</protein>